<sequence length="147" mass="15338">MNEIINAVQPAVASAATLILTAVISAVGAKLVALINRRKEKVVAEIGAAEYNRKLGIAKQVWGAVDEYFRITPNVQKTVDTASGKFAEMMCKALPGITTDEIKQMQAVVAGEVNAGRAALTATVPEQDVVATAEAVTLPADTVTTTA</sequence>
<organism evidence="2 3">
    <name type="scientific">Caproicibacterium amylolyticum</name>
    <dbReference type="NCBI Taxonomy" id="2766537"/>
    <lineage>
        <taxon>Bacteria</taxon>
        <taxon>Bacillati</taxon>
        <taxon>Bacillota</taxon>
        <taxon>Clostridia</taxon>
        <taxon>Eubacteriales</taxon>
        <taxon>Oscillospiraceae</taxon>
        <taxon>Caproicibacterium</taxon>
    </lineage>
</organism>
<dbReference type="RefSeq" id="WP_212506435.1">
    <property type="nucleotide sequence ID" value="NZ_CP060696.1"/>
</dbReference>
<dbReference type="EMBL" id="CP060696">
    <property type="protein sequence ID" value="QNO17366.1"/>
    <property type="molecule type" value="Genomic_DNA"/>
</dbReference>
<protein>
    <recommendedName>
        <fullName evidence="4">Bacteriophage holin of superfamily 6 (Holin_LLH)</fullName>
    </recommendedName>
</protein>
<keyword evidence="1" id="KW-0472">Membrane</keyword>
<evidence type="ECO:0000313" key="2">
    <source>
        <dbReference type="EMBL" id="QNO17366.1"/>
    </source>
</evidence>
<name>A0A7G9WFA4_9FIRM</name>
<evidence type="ECO:0008006" key="4">
    <source>
        <dbReference type="Google" id="ProtNLM"/>
    </source>
</evidence>
<reference evidence="2 3" key="1">
    <citation type="submission" date="2020-08" db="EMBL/GenBank/DDBJ databases">
        <authorList>
            <person name="Ren C."/>
            <person name="Gu Y."/>
            <person name="Xu Y."/>
        </authorList>
    </citation>
    <scope>NUCLEOTIDE SEQUENCE [LARGE SCALE GENOMIC DNA]</scope>
    <source>
        <strain evidence="2 3">LBM18003</strain>
    </source>
</reference>
<evidence type="ECO:0000256" key="1">
    <source>
        <dbReference type="SAM" id="Phobius"/>
    </source>
</evidence>
<keyword evidence="1" id="KW-0812">Transmembrane</keyword>
<dbReference type="AlphaFoldDB" id="A0A7G9WFA4"/>
<keyword evidence="1" id="KW-1133">Transmembrane helix</keyword>
<proteinExistence type="predicted"/>
<gene>
    <name evidence="2" type="ORF">H6X83_10480</name>
</gene>
<feature type="transmembrane region" description="Helical" evidence="1">
    <location>
        <begin position="12"/>
        <end position="33"/>
    </location>
</feature>
<evidence type="ECO:0000313" key="3">
    <source>
        <dbReference type="Proteomes" id="UP000516046"/>
    </source>
</evidence>
<accession>A0A7G9WFA4</accession>
<dbReference type="KEGG" id="caml:H6X83_10480"/>
<dbReference type="Proteomes" id="UP000516046">
    <property type="component" value="Chromosome"/>
</dbReference>
<keyword evidence="3" id="KW-1185">Reference proteome</keyword>